<dbReference type="InterPro" id="IPR046348">
    <property type="entry name" value="SIS_dom_sf"/>
</dbReference>
<dbReference type="InterPro" id="IPR050099">
    <property type="entry name" value="SIS_GmhA/DiaA_subfam"/>
</dbReference>
<accession>A0ABQ5T964</accession>
<organism evidence="2 3">
    <name type="scientific">Brevundimonas intermedia</name>
    <dbReference type="NCBI Taxonomy" id="74315"/>
    <lineage>
        <taxon>Bacteria</taxon>
        <taxon>Pseudomonadati</taxon>
        <taxon>Pseudomonadota</taxon>
        <taxon>Alphaproteobacteria</taxon>
        <taxon>Caulobacterales</taxon>
        <taxon>Caulobacteraceae</taxon>
        <taxon>Brevundimonas</taxon>
    </lineage>
</organism>
<dbReference type="SUPFAM" id="SSF53697">
    <property type="entry name" value="SIS domain"/>
    <property type="match status" value="1"/>
</dbReference>
<dbReference type="PANTHER" id="PTHR30390">
    <property type="entry name" value="SEDOHEPTULOSE 7-PHOSPHATE ISOMERASE / DNAA INITIATOR-ASSOCIATING FACTOR FOR REPLICATION INITIATION"/>
    <property type="match status" value="1"/>
</dbReference>
<reference evidence="2" key="1">
    <citation type="journal article" date="2014" name="Int. J. Syst. Evol. Microbiol.">
        <title>Complete genome of a new Firmicutes species belonging to the dominant human colonic microbiota ('Ruminococcus bicirculans') reveals two chromosomes and a selective capacity to utilize plant glucans.</title>
        <authorList>
            <consortium name="NISC Comparative Sequencing Program"/>
            <person name="Wegmann U."/>
            <person name="Louis P."/>
            <person name="Goesmann A."/>
            <person name="Henrissat B."/>
            <person name="Duncan S.H."/>
            <person name="Flint H.J."/>
        </authorList>
    </citation>
    <scope>NUCLEOTIDE SEQUENCE</scope>
    <source>
        <strain evidence="2">VKM B-1499</strain>
    </source>
</reference>
<dbReference type="Pfam" id="PF13580">
    <property type="entry name" value="SIS_2"/>
    <property type="match status" value="1"/>
</dbReference>
<dbReference type="EMBL" id="BSFD01000009">
    <property type="protein sequence ID" value="GLK49327.1"/>
    <property type="molecule type" value="Genomic_DNA"/>
</dbReference>
<dbReference type="InterPro" id="IPR001347">
    <property type="entry name" value="SIS_dom"/>
</dbReference>
<proteinExistence type="predicted"/>
<dbReference type="RefSeq" id="WP_271165523.1">
    <property type="nucleotide sequence ID" value="NZ_BSFD01000009.1"/>
</dbReference>
<keyword evidence="2" id="KW-0413">Isomerase</keyword>
<reference evidence="2" key="2">
    <citation type="submission" date="2023-01" db="EMBL/GenBank/DDBJ databases">
        <authorList>
            <person name="Sun Q."/>
            <person name="Evtushenko L."/>
        </authorList>
    </citation>
    <scope>NUCLEOTIDE SEQUENCE</scope>
    <source>
        <strain evidence="2">VKM B-1499</strain>
    </source>
</reference>
<name>A0ABQ5T964_9CAUL</name>
<dbReference type="PROSITE" id="PS51464">
    <property type="entry name" value="SIS"/>
    <property type="match status" value="1"/>
</dbReference>
<protein>
    <submittedName>
        <fullName evidence="2">Phosphoheptose isomerase</fullName>
    </submittedName>
</protein>
<dbReference type="CDD" id="cd05006">
    <property type="entry name" value="SIS_GmhA"/>
    <property type="match status" value="1"/>
</dbReference>
<dbReference type="Gene3D" id="3.40.50.10490">
    <property type="entry name" value="Glucose-6-phosphate isomerase like protein, domain 1"/>
    <property type="match status" value="1"/>
</dbReference>
<dbReference type="Proteomes" id="UP001143509">
    <property type="component" value="Unassembled WGS sequence"/>
</dbReference>
<sequence length="210" mass="22384">MSIKIFPTRSFDSASAYSEAYFAELQLARRSIAPEAIDAAARLLLDVIKTDATILSCGNGGSAAISNHLLCDYLKGIRTGTNIRTRVKSLSSSPELITAIANDISFDDIFAYQVTSLGRPGDLLIATSSSGQSPNIVRAIEAAHQHGLKVVAMTGFAGGTASKMADVSLHVASGNYGIVEDIHQSLMHILAQYLRHAHLVNPQDLGVTRF</sequence>
<evidence type="ECO:0000259" key="1">
    <source>
        <dbReference type="PROSITE" id="PS51464"/>
    </source>
</evidence>
<evidence type="ECO:0000313" key="3">
    <source>
        <dbReference type="Proteomes" id="UP001143509"/>
    </source>
</evidence>
<dbReference type="GO" id="GO:0016853">
    <property type="term" value="F:isomerase activity"/>
    <property type="evidence" value="ECO:0007669"/>
    <property type="project" value="UniProtKB-KW"/>
</dbReference>
<evidence type="ECO:0000313" key="2">
    <source>
        <dbReference type="EMBL" id="GLK49327.1"/>
    </source>
</evidence>
<gene>
    <name evidence="2" type="primary">gmhA</name>
    <name evidence="2" type="ORF">GCM10017620_23000</name>
</gene>
<comment type="caution">
    <text evidence="2">The sequence shown here is derived from an EMBL/GenBank/DDBJ whole genome shotgun (WGS) entry which is preliminary data.</text>
</comment>
<dbReference type="InterPro" id="IPR035461">
    <property type="entry name" value="GmhA/DiaA"/>
</dbReference>
<dbReference type="PANTHER" id="PTHR30390:SF8">
    <property type="entry name" value="SUGAR ISOMERASE (SIS)"/>
    <property type="match status" value="1"/>
</dbReference>
<feature type="domain" description="SIS" evidence="1">
    <location>
        <begin position="44"/>
        <end position="202"/>
    </location>
</feature>
<keyword evidence="3" id="KW-1185">Reference proteome</keyword>